<accession>A0A382I7R4</accession>
<comment type="similarity">
    <text evidence="1">Belongs to the sulfatase family.</text>
</comment>
<dbReference type="InterPro" id="IPR050738">
    <property type="entry name" value="Sulfatase"/>
</dbReference>
<dbReference type="Gene3D" id="3.40.720.10">
    <property type="entry name" value="Alkaline Phosphatase, subunit A"/>
    <property type="match status" value="1"/>
</dbReference>
<feature type="non-terminal residue" evidence="6">
    <location>
        <position position="424"/>
    </location>
</feature>
<dbReference type="GO" id="GO:0046872">
    <property type="term" value="F:metal ion binding"/>
    <property type="evidence" value="ECO:0007669"/>
    <property type="project" value="UniProtKB-KW"/>
</dbReference>
<name>A0A382I7R4_9ZZZZ</name>
<dbReference type="Pfam" id="PF00884">
    <property type="entry name" value="Sulfatase"/>
    <property type="match status" value="1"/>
</dbReference>
<dbReference type="PROSITE" id="PS00523">
    <property type="entry name" value="SULFATASE_1"/>
    <property type="match status" value="1"/>
</dbReference>
<keyword evidence="4" id="KW-0106">Calcium</keyword>
<organism evidence="6">
    <name type="scientific">marine metagenome</name>
    <dbReference type="NCBI Taxonomy" id="408172"/>
    <lineage>
        <taxon>unclassified sequences</taxon>
        <taxon>metagenomes</taxon>
        <taxon>ecological metagenomes</taxon>
    </lineage>
</organism>
<dbReference type="PANTHER" id="PTHR42693:SF53">
    <property type="entry name" value="ENDO-4-O-SULFATASE"/>
    <property type="match status" value="1"/>
</dbReference>
<protein>
    <recommendedName>
        <fullName evidence="5">Sulfatase N-terminal domain-containing protein</fullName>
    </recommendedName>
</protein>
<dbReference type="CDD" id="cd16146">
    <property type="entry name" value="ARS_like"/>
    <property type="match status" value="1"/>
</dbReference>
<evidence type="ECO:0000256" key="3">
    <source>
        <dbReference type="ARBA" id="ARBA00022801"/>
    </source>
</evidence>
<evidence type="ECO:0000256" key="4">
    <source>
        <dbReference type="ARBA" id="ARBA00022837"/>
    </source>
</evidence>
<dbReference type="AlphaFoldDB" id="A0A382I7R4"/>
<dbReference type="PANTHER" id="PTHR42693">
    <property type="entry name" value="ARYLSULFATASE FAMILY MEMBER"/>
    <property type="match status" value="1"/>
</dbReference>
<keyword evidence="3" id="KW-0378">Hydrolase</keyword>
<evidence type="ECO:0000259" key="5">
    <source>
        <dbReference type="Pfam" id="PF00884"/>
    </source>
</evidence>
<reference evidence="6" key="1">
    <citation type="submission" date="2018-05" db="EMBL/GenBank/DDBJ databases">
        <authorList>
            <person name="Lanie J.A."/>
            <person name="Ng W.-L."/>
            <person name="Kazmierczak K.M."/>
            <person name="Andrzejewski T.M."/>
            <person name="Davidsen T.M."/>
            <person name="Wayne K.J."/>
            <person name="Tettelin H."/>
            <person name="Glass J.I."/>
            <person name="Rusch D."/>
            <person name="Podicherti R."/>
            <person name="Tsui H.-C.T."/>
            <person name="Winkler M.E."/>
        </authorList>
    </citation>
    <scope>NUCLEOTIDE SEQUENCE</scope>
</reference>
<dbReference type="GO" id="GO:0004065">
    <property type="term" value="F:arylsulfatase activity"/>
    <property type="evidence" value="ECO:0007669"/>
    <property type="project" value="TreeGrafter"/>
</dbReference>
<feature type="domain" description="Sulfatase N-terminal" evidence="5">
    <location>
        <begin position="21"/>
        <end position="325"/>
    </location>
</feature>
<gene>
    <name evidence="6" type="ORF">METZ01_LOCUS248133</name>
</gene>
<evidence type="ECO:0000313" key="6">
    <source>
        <dbReference type="EMBL" id="SVB95279.1"/>
    </source>
</evidence>
<dbReference type="SUPFAM" id="SSF53649">
    <property type="entry name" value="Alkaline phosphatase-like"/>
    <property type="match status" value="1"/>
</dbReference>
<dbReference type="InterPro" id="IPR017850">
    <property type="entry name" value="Alkaline_phosphatase_core_sf"/>
</dbReference>
<dbReference type="InterPro" id="IPR024607">
    <property type="entry name" value="Sulfatase_CS"/>
</dbReference>
<keyword evidence="2" id="KW-0479">Metal-binding</keyword>
<dbReference type="InterPro" id="IPR000917">
    <property type="entry name" value="Sulfatase_N"/>
</dbReference>
<dbReference type="EMBL" id="UINC01065520">
    <property type="protein sequence ID" value="SVB95279.1"/>
    <property type="molecule type" value="Genomic_DNA"/>
</dbReference>
<evidence type="ECO:0000256" key="2">
    <source>
        <dbReference type="ARBA" id="ARBA00022723"/>
    </source>
</evidence>
<sequence length="424" mass="47267">MRTIHAFLAFVGLFIQAADKPNVILIMTDDQGYGDLSCHGHPFLKTPNLDQLHAEGVRLTNYHASPLCGPTRATLMTGRYCRNVAFHTNPPPSDLISRETLTIANVFAANGYRTGIFGKWHLGDYYPHRAIDRGFQEAVVHGGGAITTVGDVWGNDYFDDRYFHNGKKTQYKGFCTDVFFQEATRFIKQSKTSGKPFFCYIPTNIPHGPHFAPAEYIKMFEGKPHPRLFAAIAHFDKCVGEMRAMLADSGLAENTIFIYCTDNGAPRSYAGGVYNAGMTGGKGSSYEGGHRVPCFIHWPAGKLTGGRDVKQLSAHLDVLPTLVDLCRLQTPKNYKADGISLKPALDGMVKNIGPRVLVESFNGIVMTKRWRHMRHPRFKKDPTFDSRLLYDMSIDPAQKNDVAKEHLEVVARLNVALERVNAEN</sequence>
<evidence type="ECO:0000256" key="1">
    <source>
        <dbReference type="ARBA" id="ARBA00008779"/>
    </source>
</evidence>
<proteinExistence type="inferred from homology"/>